<name>A0A0J6Z615_9MYCO</name>
<keyword evidence="4" id="KW-0479">Metal-binding</keyword>
<dbReference type="Gene3D" id="3.40.50.720">
    <property type="entry name" value="NAD(P)-binding Rossmann-like Domain"/>
    <property type="match status" value="1"/>
</dbReference>
<feature type="domain" description="4Fe-4S ferredoxin-type" evidence="11">
    <location>
        <begin position="1"/>
        <end position="29"/>
    </location>
</feature>
<dbReference type="PANTHER" id="PTHR48467">
    <property type="entry name" value="GLUTAMATE SYNTHASE 1 [NADH], CHLOROPLASTIC-LIKE"/>
    <property type="match status" value="1"/>
</dbReference>
<dbReference type="EMBL" id="JYNU01000006">
    <property type="protein sequence ID" value="KMO80031.1"/>
    <property type="molecule type" value="Genomic_DNA"/>
</dbReference>
<evidence type="ECO:0000256" key="1">
    <source>
        <dbReference type="ARBA" id="ARBA00001974"/>
    </source>
</evidence>
<dbReference type="InterPro" id="IPR017900">
    <property type="entry name" value="4Fe4S_Fe_S_CS"/>
</dbReference>
<dbReference type="AlphaFoldDB" id="A0A0J6Z615"/>
<keyword evidence="9" id="KW-0411">Iron-sulfur</keyword>
<dbReference type="InterPro" id="IPR017896">
    <property type="entry name" value="4Fe4S_Fe-S-bd"/>
</dbReference>
<evidence type="ECO:0000256" key="9">
    <source>
        <dbReference type="ARBA" id="ARBA00023014"/>
    </source>
</evidence>
<dbReference type="PROSITE" id="PS00198">
    <property type="entry name" value="4FE4S_FER_1"/>
    <property type="match status" value="1"/>
</dbReference>
<dbReference type="InterPro" id="IPR055275">
    <property type="entry name" value="Ferredox_Rdtase"/>
</dbReference>
<dbReference type="EC" id="1.18.1.2" evidence="2"/>
<comment type="catalytic activity">
    <reaction evidence="10">
        <text>2 reduced [2Fe-2S]-[ferredoxin] + NADP(+) + H(+) = 2 oxidized [2Fe-2S]-[ferredoxin] + NADPH</text>
        <dbReference type="Rhea" id="RHEA:20125"/>
        <dbReference type="Rhea" id="RHEA-COMP:10000"/>
        <dbReference type="Rhea" id="RHEA-COMP:10001"/>
        <dbReference type="ChEBI" id="CHEBI:15378"/>
        <dbReference type="ChEBI" id="CHEBI:33737"/>
        <dbReference type="ChEBI" id="CHEBI:33738"/>
        <dbReference type="ChEBI" id="CHEBI:57783"/>
        <dbReference type="ChEBI" id="CHEBI:58349"/>
        <dbReference type="EC" id="1.18.1.2"/>
    </reaction>
</comment>
<dbReference type="PROSITE" id="PS51379">
    <property type="entry name" value="4FE4S_FER_2"/>
    <property type="match status" value="2"/>
</dbReference>
<evidence type="ECO:0000259" key="11">
    <source>
        <dbReference type="PROSITE" id="PS51379"/>
    </source>
</evidence>
<accession>A0A0J6Z615</accession>
<evidence type="ECO:0000256" key="4">
    <source>
        <dbReference type="ARBA" id="ARBA00022723"/>
    </source>
</evidence>
<dbReference type="SUPFAM" id="SSF51971">
    <property type="entry name" value="Nucleotide-binding domain"/>
    <property type="match status" value="1"/>
</dbReference>
<evidence type="ECO:0000256" key="10">
    <source>
        <dbReference type="ARBA" id="ARBA00047776"/>
    </source>
</evidence>
<organism evidence="12 13">
    <name type="scientific">Mycolicibacterium obuense</name>
    <dbReference type="NCBI Taxonomy" id="1807"/>
    <lineage>
        <taxon>Bacteria</taxon>
        <taxon>Bacillati</taxon>
        <taxon>Actinomycetota</taxon>
        <taxon>Actinomycetes</taxon>
        <taxon>Mycobacteriales</taxon>
        <taxon>Mycobacteriaceae</taxon>
        <taxon>Mycolicibacterium</taxon>
    </lineage>
</organism>
<evidence type="ECO:0000256" key="8">
    <source>
        <dbReference type="ARBA" id="ARBA00023004"/>
    </source>
</evidence>
<reference evidence="12 13" key="1">
    <citation type="journal article" date="2015" name="Genome Biol. Evol.">
        <title>Characterization of Three Mycobacterium spp. with Potential Use in Bioremediation by Genome Sequencing and Comparative Genomics.</title>
        <authorList>
            <person name="Das S."/>
            <person name="Pettersson B.M."/>
            <person name="Behra P.R."/>
            <person name="Ramesh M."/>
            <person name="Dasgupta S."/>
            <person name="Bhattacharya A."/>
            <person name="Kirsebom L.A."/>
        </authorList>
    </citation>
    <scope>NUCLEOTIDE SEQUENCE [LARGE SCALE GENOMIC DNA]</scope>
    <source>
        <strain evidence="12 13">DSM 44075</strain>
    </source>
</reference>
<sequence length="540" mass="58119">MAYVITQNCCKDASCVPVCPVDCIRPAGDDGGSSTEMLYIDPETCIDCGACMDACPVDAIHYEDDLPESQERFRAINAQYFARHPLRTLQYPAVVKHPRIEPGALRVAIVGAGPAACYAAEALIDIDGIEVSMIERLPTPFGLVRSGVAPDHQRTKSVVSVFERAMASKRLAAYFNVEVGKEIEHDHLLRHHHAVIYAVGMSCSRDLGIAGEDIRGSHAASDFVAWYNGHPEHRDHRFDLGGPRAVIIGNGNVALDVARVLLTDADRLATTDIADDALEALRCSAVEEVVILGRRGLRDAAFSVGEFLALGNIDGVDILIDGADDLEPQPDDGVEAALKLEIAREYIEKPRTDGHKRIVFRFHTRPVEIIGTDHVSGVEVAAPSGDDTDLLSTSLVLRSIGYRGTPIADLPFSSDAGTVPSQGGRVTDKEGNILPGVYVAGWIKRGPRGVIGTNRACAEETVSAVLADFDAGLLERPIGDRADFDVAIADRGIEHVDWSGWRAIDTAERTAGAEQSRPRVKLVDIASMLSVANPQTGSRV</sequence>
<dbReference type="PRINTS" id="PR00419">
    <property type="entry name" value="ADXRDTASE"/>
</dbReference>
<dbReference type="SUPFAM" id="SSF54862">
    <property type="entry name" value="4Fe-4S ferredoxins"/>
    <property type="match status" value="1"/>
</dbReference>
<dbReference type="PATRIC" id="fig|1807.14.peg.1171"/>
<dbReference type="Pfam" id="PF00037">
    <property type="entry name" value="Fer4"/>
    <property type="match status" value="1"/>
</dbReference>
<dbReference type="RefSeq" id="WP_048422447.1">
    <property type="nucleotide sequence ID" value="NZ_JYNU01000006.1"/>
</dbReference>
<feature type="domain" description="4Fe-4S ferredoxin-type" evidence="11">
    <location>
        <begin position="36"/>
        <end position="65"/>
    </location>
</feature>
<keyword evidence="8" id="KW-0408">Iron</keyword>
<dbReference type="Proteomes" id="UP000036313">
    <property type="component" value="Unassembled WGS sequence"/>
</dbReference>
<proteinExistence type="predicted"/>
<protein>
    <recommendedName>
        <fullName evidence="2">ferredoxin--NADP(+) reductase</fullName>
        <ecNumber evidence="2">1.18.1.2</ecNumber>
    </recommendedName>
</protein>
<dbReference type="CDD" id="cd04410">
    <property type="entry name" value="DMSOR_beta-like"/>
    <property type="match status" value="1"/>
</dbReference>
<evidence type="ECO:0000256" key="3">
    <source>
        <dbReference type="ARBA" id="ARBA00022630"/>
    </source>
</evidence>
<comment type="cofactor">
    <cofactor evidence="1">
        <name>FAD</name>
        <dbReference type="ChEBI" id="CHEBI:57692"/>
    </cofactor>
</comment>
<dbReference type="GO" id="GO:0046872">
    <property type="term" value="F:metal ion binding"/>
    <property type="evidence" value="ECO:0007669"/>
    <property type="project" value="UniProtKB-KW"/>
</dbReference>
<evidence type="ECO:0000256" key="2">
    <source>
        <dbReference type="ARBA" id="ARBA00013223"/>
    </source>
</evidence>
<dbReference type="Gene3D" id="3.50.50.60">
    <property type="entry name" value="FAD/NAD(P)-binding domain"/>
    <property type="match status" value="1"/>
</dbReference>
<comment type="caution">
    <text evidence="12">The sequence shown here is derived from an EMBL/GenBank/DDBJ whole genome shotgun (WGS) entry which is preliminary data.</text>
</comment>
<keyword evidence="5" id="KW-0274">FAD</keyword>
<keyword evidence="6" id="KW-0521">NADP</keyword>
<keyword evidence="7 12" id="KW-0560">Oxidoreductase</keyword>
<dbReference type="Gene3D" id="3.30.70.20">
    <property type="match status" value="1"/>
</dbReference>
<evidence type="ECO:0000313" key="12">
    <source>
        <dbReference type="EMBL" id="KMO80031.1"/>
    </source>
</evidence>
<dbReference type="PANTHER" id="PTHR48467:SF1">
    <property type="entry name" value="GLUTAMATE SYNTHASE 1 [NADH], CHLOROPLASTIC-LIKE"/>
    <property type="match status" value="1"/>
</dbReference>
<gene>
    <name evidence="12" type="primary">fprA_1</name>
    <name evidence="12" type="ORF">MOBUDSM44075_01165</name>
</gene>
<keyword evidence="3" id="KW-0285">Flavoprotein</keyword>
<evidence type="ECO:0000256" key="7">
    <source>
        <dbReference type="ARBA" id="ARBA00023002"/>
    </source>
</evidence>
<dbReference type="InterPro" id="IPR023753">
    <property type="entry name" value="FAD/NAD-binding_dom"/>
</dbReference>
<evidence type="ECO:0000256" key="6">
    <source>
        <dbReference type="ARBA" id="ARBA00022857"/>
    </source>
</evidence>
<evidence type="ECO:0000313" key="13">
    <source>
        <dbReference type="Proteomes" id="UP000036313"/>
    </source>
</evidence>
<dbReference type="Pfam" id="PF07992">
    <property type="entry name" value="Pyr_redox_2"/>
    <property type="match status" value="1"/>
</dbReference>
<dbReference type="GO" id="GO:0051536">
    <property type="term" value="F:iron-sulfur cluster binding"/>
    <property type="evidence" value="ECO:0007669"/>
    <property type="project" value="UniProtKB-KW"/>
</dbReference>
<dbReference type="InterPro" id="IPR036188">
    <property type="entry name" value="FAD/NAD-bd_sf"/>
</dbReference>
<evidence type="ECO:0000256" key="5">
    <source>
        <dbReference type="ARBA" id="ARBA00022827"/>
    </source>
</evidence>
<dbReference type="GO" id="GO:0004324">
    <property type="term" value="F:ferredoxin-NADP+ reductase activity"/>
    <property type="evidence" value="ECO:0007669"/>
    <property type="project" value="UniProtKB-EC"/>
</dbReference>